<evidence type="ECO:0000256" key="1">
    <source>
        <dbReference type="ARBA" id="ARBA00000185"/>
    </source>
</evidence>
<dbReference type="HOGENOM" id="CLU_006146_4_1_10"/>
<feature type="site" description="Interaction with DNA" evidence="10">
    <location>
        <position position="458"/>
    </location>
</feature>
<dbReference type="eggNOG" id="COG0187">
    <property type="taxonomic scope" value="Bacteria"/>
</dbReference>
<dbReference type="InterPro" id="IPR002288">
    <property type="entry name" value="DNA_gyrase_B_C"/>
</dbReference>
<feature type="domain" description="Toprim" evidence="11">
    <location>
        <begin position="427"/>
        <end position="546"/>
    </location>
</feature>
<dbReference type="CDD" id="cd16928">
    <property type="entry name" value="HATPase_GyrB-like"/>
    <property type="match status" value="1"/>
</dbReference>
<dbReference type="NCBIfam" id="TIGR01059">
    <property type="entry name" value="gyrB"/>
    <property type="match status" value="1"/>
</dbReference>
<dbReference type="CDD" id="cd03366">
    <property type="entry name" value="TOPRIM_TopoIIA_GyrB"/>
    <property type="match status" value="1"/>
</dbReference>
<dbReference type="InterPro" id="IPR036890">
    <property type="entry name" value="HATPase_C_sf"/>
</dbReference>
<dbReference type="GO" id="GO:0005694">
    <property type="term" value="C:chromosome"/>
    <property type="evidence" value="ECO:0007669"/>
    <property type="project" value="InterPro"/>
</dbReference>
<dbReference type="InterPro" id="IPR000565">
    <property type="entry name" value="Topo_IIA_B"/>
</dbReference>
<dbReference type="FunFam" id="3.30.565.10:FF:000002">
    <property type="entry name" value="DNA gyrase subunit B"/>
    <property type="match status" value="1"/>
</dbReference>
<comment type="similarity">
    <text evidence="2 10">Belongs to the type II topoisomerase GyrB family.</text>
</comment>
<sequence length="645" mass="71828">MSEESKKQYSADSIQALEGMEHVRMRPSMYIGDVGIRGLHHLVYEVVDNSIDEAMGGYCDTIDVIINEDNSITTKDNGRGIPIGIHKKEGVSALEVVMTKIGAGGKFDKDSYKVSGGLHGVGVSCVNALSDHLKASVHKDGKIWEQEYERGKPLYPVKAVGDTDFSGTVVTFHPDNQIFQQTIEYNYETLASRMRELAFLNKGLTITLTDKRQTDDKGEFISERFFSEEGLSEFVRFLDGNRDPIIKDVISMEGEKNGVPVEVAMIYNSSYAENLHSYVNNINTHEGGTHLAGFRRGLTSSLKKFADASGMLDKLKFDIAGDDFREGLTAIISVKVSEPQFEGQTKTKLGNREVTSAVSQAVSEMIEIHMEENPNDAKTIIEKVILAAQARHAAKKAREMVQRKTVMSIGGLPGKLSDCSNQDPAECEVFLVEGDSAGGTAKQGRDRAFQAILPLRGKILNVEKAMSHKVFENEEIKNIFTALGVTIGTEEDSKALNLSKLRYHKIVIMCDADVDGSHIATLILTFFFRYMKELIEAGHIYIATPPLYLIKKGQKKRYAWNEDEREAIANEFKGSVSVQRYKGLGEMNAEQLWDTTMNPEFRTLRQVAIDNGVEADRIFSMLMGDDVPPRREFIEKNAKYANIDV</sequence>
<keyword evidence="10" id="KW-0963">Cytoplasm</keyword>
<dbReference type="InterPro" id="IPR013506">
    <property type="entry name" value="Topo_IIA_bsu_dom2"/>
</dbReference>
<dbReference type="InterPro" id="IPR011557">
    <property type="entry name" value="GyrB"/>
</dbReference>
<dbReference type="PRINTS" id="PR01159">
    <property type="entry name" value="DNAGYRASEB"/>
</dbReference>
<evidence type="ECO:0000259" key="11">
    <source>
        <dbReference type="PROSITE" id="PS50880"/>
    </source>
</evidence>
<dbReference type="AlphaFoldDB" id="A3U887"/>
<dbReference type="InterPro" id="IPR020568">
    <property type="entry name" value="Ribosomal_Su5_D2-typ_SF"/>
</dbReference>
<keyword evidence="3 10" id="KW-0479">Metal-binding</keyword>
<protein>
    <recommendedName>
        <fullName evidence="10">DNA gyrase subunit B</fullName>
        <ecNumber evidence="10">5.6.2.2</ecNumber>
    </recommendedName>
</protein>
<dbReference type="InterPro" id="IPR013759">
    <property type="entry name" value="Topo_IIA_B_C"/>
</dbReference>
<dbReference type="GO" id="GO:0005524">
    <property type="term" value="F:ATP binding"/>
    <property type="evidence" value="ECO:0007669"/>
    <property type="project" value="UniProtKB-UniRule"/>
</dbReference>
<dbReference type="SUPFAM" id="SSF56719">
    <property type="entry name" value="Type II DNA topoisomerase"/>
    <property type="match status" value="1"/>
</dbReference>
<dbReference type="PROSITE" id="PS50880">
    <property type="entry name" value="TOPRIM"/>
    <property type="match status" value="1"/>
</dbReference>
<dbReference type="Pfam" id="PF01751">
    <property type="entry name" value="Toprim"/>
    <property type="match status" value="1"/>
</dbReference>
<comment type="miscellaneous">
    <text evidence="10">Few gyrases are as efficient as E.coli at forming negative supercoils. Not all organisms have 2 type II topoisomerases; in organisms with a single type II topoisomerase this enzyme also has to decatenate newly replicated chromosomes.</text>
</comment>
<dbReference type="InterPro" id="IPR013760">
    <property type="entry name" value="Topo_IIA-like_dom_sf"/>
</dbReference>
<dbReference type="NCBIfam" id="NF004189">
    <property type="entry name" value="PRK05644.1"/>
    <property type="match status" value="1"/>
</dbReference>
<comment type="catalytic activity">
    <reaction evidence="1 10">
        <text>ATP-dependent breakage, passage and rejoining of double-stranded DNA.</text>
        <dbReference type="EC" id="5.6.2.2"/>
    </reaction>
</comment>
<dbReference type="PRINTS" id="PR00418">
    <property type="entry name" value="TPI2FAMILY"/>
</dbReference>
<dbReference type="GO" id="GO:0003677">
    <property type="term" value="F:DNA binding"/>
    <property type="evidence" value="ECO:0007669"/>
    <property type="project" value="UniProtKB-KW"/>
</dbReference>
<dbReference type="InterPro" id="IPR006171">
    <property type="entry name" value="TOPRIM_dom"/>
</dbReference>
<dbReference type="RefSeq" id="WP_013187122.1">
    <property type="nucleotide sequence ID" value="NC_014230.1"/>
</dbReference>
<comment type="subcellular location">
    <subcellularLocation>
        <location evidence="10">Cytoplasm</location>
    </subcellularLocation>
</comment>
<dbReference type="GeneID" id="89453143"/>
<dbReference type="Pfam" id="PF00986">
    <property type="entry name" value="DNA_gyraseB_C"/>
    <property type="match status" value="1"/>
</dbReference>
<keyword evidence="13" id="KW-1185">Reference proteome</keyword>
<comment type="function">
    <text evidence="10">A type II topoisomerase that negatively supercoils closed circular double-stranded (ds) DNA in an ATP-dependent manner to modulate DNA topology and maintain chromosomes in an underwound state. Negative supercoiling favors strand separation, and DNA replication, transcription, recombination and repair, all of which involve strand separation. Also able to catalyze the interconversion of other topological isomers of dsDNA rings, including catenanes and knotted rings. Type II topoisomerases break and join 2 DNA strands simultaneously in an ATP-dependent manner.</text>
</comment>
<dbReference type="SMART" id="SM00387">
    <property type="entry name" value="HATPase_c"/>
    <property type="match status" value="1"/>
</dbReference>
<name>A3U887_CROAH</name>
<dbReference type="CDD" id="cd00822">
    <property type="entry name" value="TopoII_Trans_DNA_gyrase"/>
    <property type="match status" value="1"/>
</dbReference>
<dbReference type="SMART" id="SM00433">
    <property type="entry name" value="TOP2c"/>
    <property type="match status" value="1"/>
</dbReference>
<dbReference type="SUPFAM" id="SSF55874">
    <property type="entry name" value="ATPase domain of HSP90 chaperone/DNA topoisomerase II/histidine kinase"/>
    <property type="match status" value="1"/>
</dbReference>
<keyword evidence="9 10" id="KW-0413">Isomerase</keyword>
<evidence type="ECO:0000256" key="4">
    <source>
        <dbReference type="ARBA" id="ARBA00022741"/>
    </source>
</evidence>
<keyword evidence="6 10" id="KW-0460">Magnesium</keyword>
<keyword evidence="5 10" id="KW-0067">ATP-binding</keyword>
<dbReference type="PROSITE" id="PS00177">
    <property type="entry name" value="TOPOISOMERASE_II"/>
    <property type="match status" value="1"/>
</dbReference>
<dbReference type="STRING" id="216432.CA2559_06825"/>
<dbReference type="EMBL" id="CP002046">
    <property type="protein sequence ID" value="EAP88454.1"/>
    <property type="molecule type" value="Genomic_DNA"/>
</dbReference>
<comment type="subunit">
    <text evidence="10">Heterotetramer, composed of two GyrA and two GyrB chains. In the heterotetramer, GyrA contains the active site tyrosine that forms a transient covalent intermediate with DNA, while GyrB binds cofactors and catalyzes ATP hydrolysis.</text>
</comment>
<proteinExistence type="inferred from homology"/>
<evidence type="ECO:0000313" key="13">
    <source>
        <dbReference type="Proteomes" id="UP000002297"/>
    </source>
</evidence>
<dbReference type="Proteomes" id="UP000002297">
    <property type="component" value="Chromosome"/>
</dbReference>
<dbReference type="EC" id="5.6.2.2" evidence="10"/>
<evidence type="ECO:0000256" key="2">
    <source>
        <dbReference type="ARBA" id="ARBA00010708"/>
    </source>
</evidence>
<dbReference type="GO" id="GO:0034335">
    <property type="term" value="F:DNA negative supercoiling activity"/>
    <property type="evidence" value="ECO:0007669"/>
    <property type="project" value="UniProtKB-ARBA"/>
</dbReference>
<dbReference type="OrthoDB" id="9802808at2"/>
<dbReference type="PANTHER" id="PTHR45866">
    <property type="entry name" value="DNA GYRASE/TOPOISOMERASE SUBUNIT B"/>
    <property type="match status" value="1"/>
</dbReference>
<accession>A3U887</accession>
<dbReference type="Gene3D" id="3.30.565.10">
    <property type="entry name" value="Histidine kinase-like ATPase, C-terminal domain"/>
    <property type="match status" value="1"/>
</dbReference>
<dbReference type="Gene3D" id="3.40.50.670">
    <property type="match status" value="1"/>
</dbReference>
<dbReference type="GO" id="GO:0046872">
    <property type="term" value="F:metal ion binding"/>
    <property type="evidence" value="ECO:0007669"/>
    <property type="project" value="UniProtKB-KW"/>
</dbReference>
<feature type="binding site" evidence="10">
    <location>
        <position position="513"/>
    </location>
    <ligand>
        <name>Mg(2+)</name>
        <dbReference type="ChEBI" id="CHEBI:18420"/>
        <label>2</label>
    </ligand>
</feature>
<evidence type="ECO:0000256" key="3">
    <source>
        <dbReference type="ARBA" id="ARBA00022723"/>
    </source>
</evidence>
<dbReference type="GO" id="GO:0006261">
    <property type="term" value="P:DNA-templated DNA replication"/>
    <property type="evidence" value="ECO:0007669"/>
    <property type="project" value="UniProtKB-UniRule"/>
</dbReference>
<evidence type="ECO:0000256" key="6">
    <source>
        <dbReference type="ARBA" id="ARBA00022842"/>
    </source>
</evidence>
<feature type="binding site" evidence="10">
    <location>
        <position position="433"/>
    </location>
    <ligand>
        <name>Mg(2+)</name>
        <dbReference type="ChEBI" id="CHEBI:18420"/>
        <label>1</label>
        <note>catalytic</note>
    </ligand>
</feature>
<comment type="cofactor">
    <cofactor evidence="10">
        <name>Mg(2+)</name>
        <dbReference type="ChEBI" id="CHEBI:18420"/>
    </cofactor>
    <cofactor evidence="10">
        <name>Mn(2+)</name>
        <dbReference type="ChEBI" id="CHEBI:29035"/>
    </cofactor>
    <cofactor evidence="10">
        <name>Ca(2+)</name>
        <dbReference type="ChEBI" id="CHEBI:29108"/>
    </cofactor>
    <text evidence="10">Binds two Mg(2+) per subunit. The magnesium ions form salt bridges with both the protein and the DNA. Can also accept other divalent metal cations, such as Mn(2+) or Ca(2+).</text>
</comment>
<evidence type="ECO:0000256" key="5">
    <source>
        <dbReference type="ARBA" id="ARBA00022840"/>
    </source>
</evidence>
<dbReference type="InterPro" id="IPR014721">
    <property type="entry name" value="Ribsml_uS5_D2-typ_fold_subgr"/>
</dbReference>
<dbReference type="InterPro" id="IPR003594">
    <property type="entry name" value="HATPase_dom"/>
</dbReference>
<evidence type="ECO:0000256" key="10">
    <source>
        <dbReference type="HAMAP-Rule" id="MF_01898"/>
    </source>
</evidence>
<dbReference type="FunFam" id="3.40.50.670:FF:000002">
    <property type="entry name" value="DNA gyrase subunit B"/>
    <property type="match status" value="1"/>
</dbReference>
<feature type="site" description="Interaction with DNA" evidence="10">
    <location>
        <position position="461"/>
    </location>
</feature>
<dbReference type="NCBIfam" id="NF011501">
    <property type="entry name" value="PRK14939.1"/>
    <property type="match status" value="1"/>
</dbReference>
<evidence type="ECO:0000313" key="12">
    <source>
        <dbReference type="EMBL" id="EAP88454.1"/>
    </source>
</evidence>
<feature type="binding site" evidence="10">
    <location>
        <position position="511"/>
    </location>
    <ligand>
        <name>Mg(2+)</name>
        <dbReference type="ChEBI" id="CHEBI:18420"/>
        <label>1</label>
        <note>catalytic</note>
    </ligand>
</feature>
<dbReference type="GO" id="GO:0005737">
    <property type="term" value="C:cytoplasm"/>
    <property type="evidence" value="ECO:0007669"/>
    <property type="project" value="UniProtKB-SubCell"/>
</dbReference>
<evidence type="ECO:0000256" key="7">
    <source>
        <dbReference type="ARBA" id="ARBA00023029"/>
    </source>
</evidence>
<evidence type="ECO:0000256" key="8">
    <source>
        <dbReference type="ARBA" id="ARBA00023125"/>
    </source>
</evidence>
<dbReference type="GO" id="GO:0006265">
    <property type="term" value="P:DNA topological change"/>
    <property type="evidence" value="ECO:0007669"/>
    <property type="project" value="UniProtKB-UniRule"/>
</dbReference>
<dbReference type="FunFam" id="3.30.230.10:FF:000005">
    <property type="entry name" value="DNA gyrase subunit B"/>
    <property type="match status" value="1"/>
</dbReference>
<feature type="binding site" evidence="10">
    <location>
        <position position="511"/>
    </location>
    <ligand>
        <name>Mg(2+)</name>
        <dbReference type="ChEBI" id="CHEBI:18420"/>
        <label>2</label>
    </ligand>
</feature>
<dbReference type="SUPFAM" id="SSF54211">
    <property type="entry name" value="Ribosomal protein S5 domain 2-like"/>
    <property type="match status" value="1"/>
</dbReference>
<dbReference type="PANTHER" id="PTHR45866:SF1">
    <property type="entry name" value="DNA GYRASE SUBUNIT B, MITOCHONDRIAL"/>
    <property type="match status" value="1"/>
</dbReference>
<dbReference type="Gene3D" id="3.30.230.10">
    <property type="match status" value="1"/>
</dbReference>
<dbReference type="InterPro" id="IPR001241">
    <property type="entry name" value="Topo_IIA"/>
</dbReference>
<reference evidence="12 13" key="1">
    <citation type="journal article" date="2010" name="J. Bacteriol.">
        <title>The complete genome sequence of Croceibacter atlanticus HTCC2559T.</title>
        <authorList>
            <person name="Oh H.M."/>
            <person name="Kang I."/>
            <person name="Ferriera S."/>
            <person name="Giovannoni S.J."/>
            <person name="Cho J.C."/>
        </authorList>
    </citation>
    <scope>NUCLEOTIDE SEQUENCE [LARGE SCALE GENOMIC DNA]</scope>
    <source>
        <strain evidence="13">ATCC BAA-628 / HTCC2559 / KCTC 12090</strain>
    </source>
</reference>
<keyword evidence="8" id="KW-0238">DNA-binding</keyword>
<dbReference type="Pfam" id="PF02518">
    <property type="entry name" value="HATPase_c"/>
    <property type="match status" value="1"/>
</dbReference>
<keyword evidence="4 10" id="KW-0547">Nucleotide-binding</keyword>
<organism evidence="12 13">
    <name type="scientific">Croceibacter atlanticus (strain ATCC BAA-628 / JCM 21780 / CIP 108009 / IAM 15332 / KCTC 12090 / HTCC2559)</name>
    <dbReference type="NCBI Taxonomy" id="216432"/>
    <lineage>
        <taxon>Bacteria</taxon>
        <taxon>Pseudomonadati</taxon>
        <taxon>Bacteroidota</taxon>
        <taxon>Flavobacteriia</taxon>
        <taxon>Flavobacteriales</taxon>
        <taxon>Flavobacteriaceae</taxon>
        <taxon>Croceibacter</taxon>
    </lineage>
</organism>
<keyword evidence="7 10" id="KW-0799">Topoisomerase</keyword>
<dbReference type="KEGG" id="cat:CA2559_06825"/>
<dbReference type="InterPro" id="IPR018522">
    <property type="entry name" value="TopoIIA_CS"/>
</dbReference>
<dbReference type="InterPro" id="IPR034160">
    <property type="entry name" value="TOPRIM_GyrB"/>
</dbReference>
<dbReference type="HAMAP" id="MF_01898">
    <property type="entry name" value="GyrB"/>
    <property type="match status" value="1"/>
</dbReference>
<dbReference type="Pfam" id="PF00204">
    <property type="entry name" value="DNA_gyraseB"/>
    <property type="match status" value="1"/>
</dbReference>
<gene>
    <name evidence="10" type="primary">gyrB</name>
    <name evidence="12" type="ordered locus">CA2559_06825</name>
</gene>
<evidence type="ECO:0000256" key="9">
    <source>
        <dbReference type="ARBA" id="ARBA00023235"/>
    </source>
</evidence>